<feature type="compositionally biased region" description="Low complexity" evidence="1">
    <location>
        <begin position="374"/>
        <end position="387"/>
    </location>
</feature>
<sequence length="618" mass="62442">MSNFTTKPLSALFESCSFSSSVSACEPCRIHIRPQVLEWRTGDGYGYNRTSFLYIDPVAGSTSTSITCITAIPSTDGTRVTTSTAGYDDQCRRTIDMRGPGVLNGINSVLNDNQNVTYIGSQVLLQRPSTSLCYLDLSGGNNPYTAGPLYGPYVDRCLNTTTGRYFPDFASQFPQLGQFATCEPLNLDSPVVLTVAPWLTQRITVSRTAVPITTTPAAPVQIPAAPTLTPTPTSSVPAIQPSPKPVNNDPLNPVANTPVQPPTDGDPPKDDGPPPDSAQSAQPAVPKPDASARPEKEESSQPGQSDAGQGTPNVGRPGQVSSGQSQAEPGPSGKGSSGQGQPAPSQDGQNSASPTQGSSGEMLPDLGSSPEQVPSAQSPGQAGQQAGNLSPTVTAQLPRITSAMVIQGQTLRPNGAAATIAQRVISVNSQGSVVVVSMPTVQANVGSGTSPSSPGSGSSGGSNTLPAAVEAVTMDLQSFKAQMTSLLGTSVEASMVTYFAPARTTAAGAGGVGPAGTAGINGDEKAGAVVTEVGQIVGGIGAYILSAIGQTAGASAAGAKAAGPRTTGVLQQSGSGRSGSTRNGTVQPFTGSGTTLTVCTLFPILVASVAFLLAVNVV</sequence>
<feature type="transmembrane region" description="Helical" evidence="2">
    <location>
        <begin position="595"/>
        <end position="615"/>
    </location>
</feature>
<dbReference type="GO" id="GO:0051213">
    <property type="term" value="F:dioxygenase activity"/>
    <property type="evidence" value="ECO:0007669"/>
    <property type="project" value="UniProtKB-KW"/>
</dbReference>
<feature type="compositionally biased region" description="Low complexity" evidence="1">
    <location>
        <begin position="446"/>
        <end position="456"/>
    </location>
</feature>
<gene>
    <name evidence="3" type="ORF">CAC42_860</name>
</gene>
<feature type="compositionally biased region" description="Low complexity" evidence="1">
    <location>
        <begin position="339"/>
        <end position="349"/>
    </location>
</feature>
<dbReference type="AlphaFoldDB" id="A0A2K1QKW2"/>
<feature type="compositionally biased region" description="Basic and acidic residues" evidence="1">
    <location>
        <begin position="290"/>
        <end position="299"/>
    </location>
</feature>
<dbReference type="EMBL" id="NKHZ01000070">
    <property type="protein sequence ID" value="PNS15601.1"/>
    <property type="molecule type" value="Genomic_DNA"/>
</dbReference>
<organism evidence="3 4">
    <name type="scientific">Sphaceloma murrayae</name>
    <dbReference type="NCBI Taxonomy" id="2082308"/>
    <lineage>
        <taxon>Eukaryota</taxon>
        <taxon>Fungi</taxon>
        <taxon>Dikarya</taxon>
        <taxon>Ascomycota</taxon>
        <taxon>Pezizomycotina</taxon>
        <taxon>Dothideomycetes</taxon>
        <taxon>Dothideomycetidae</taxon>
        <taxon>Myriangiales</taxon>
        <taxon>Elsinoaceae</taxon>
        <taxon>Sphaceloma</taxon>
    </lineage>
</organism>
<dbReference type="PROSITE" id="PS51257">
    <property type="entry name" value="PROKAR_LIPOPROTEIN"/>
    <property type="match status" value="1"/>
</dbReference>
<keyword evidence="4" id="KW-1185">Reference proteome</keyword>
<dbReference type="STRING" id="2082308.A0A2K1QKW2"/>
<keyword evidence="2" id="KW-0472">Membrane</keyword>
<accession>A0A2K1QKW2</accession>
<dbReference type="Proteomes" id="UP000243797">
    <property type="component" value="Unassembled WGS sequence"/>
</dbReference>
<name>A0A2K1QKW2_9PEZI</name>
<feature type="compositionally biased region" description="Low complexity" evidence="1">
    <location>
        <begin position="221"/>
        <end position="233"/>
    </location>
</feature>
<feature type="region of interest" description="Disordered" evidence="1">
    <location>
        <begin position="221"/>
        <end position="389"/>
    </location>
</feature>
<protein>
    <submittedName>
        <fullName evidence="3">Indoleamine 2,3-dioxygenase 1</fullName>
    </submittedName>
</protein>
<evidence type="ECO:0000256" key="2">
    <source>
        <dbReference type="SAM" id="Phobius"/>
    </source>
</evidence>
<feature type="compositionally biased region" description="Polar residues" evidence="1">
    <location>
        <begin position="300"/>
        <end position="312"/>
    </location>
</feature>
<keyword evidence="3" id="KW-0223">Dioxygenase</keyword>
<dbReference type="InParanoid" id="A0A2K1QKW2"/>
<feature type="compositionally biased region" description="Low complexity" evidence="1">
    <location>
        <begin position="565"/>
        <end position="585"/>
    </location>
</feature>
<proteinExistence type="predicted"/>
<keyword evidence="2" id="KW-0812">Transmembrane</keyword>
<feature type="compositionally biased region" description="Polar residues" evidence="1">
    <location>
        <begin position="350"/>
        <end position="359"/>
    </location>
</feature>
<reference evidence="3 4" key="1">
    <citation type="submission" date="2017-06" db="EMBL/GenBank/DDBJ databases">
        <title>Draft genome sequence of a variant of Elsinoe murrayae.</title>
        <authorList>
            <person name="Cheng Q."/>
        </authorList>
    </citation>
    <scope>NUCLEOTIDE SEQUENCE [LARGE SCALE GENOMIC DNA]</scope>
    <source>
        <strain evidence="3 4">CQ-2017a</strain>
    </source>
</reference>
<evidence type="ECO:0000256" key="1">
    <source>
        <dbReference type="SAM" id="MobiDB-lite"/>
    </source>
</evidence>
<comment type="caution">
    <text evidence="3">The sequence shown here is derived from an EMBL/GenBank/DDBJ whole genome shotgun (WGS) entry which is preliminary data.</text>
</comment>
<feature type="region of interest" description="Disordered" evidence="1">
    <location>
        <begin position="565"/>
        <end position="587"/>
    </location>
</feature>
<keyword evidence="3" id="KW-0560">Oxidoreductase</keyword>
<feature type="region of interest" description="Disordered" evidence="1">
    <location>
        <begin position="444"/>
        <end position="464"/>
    </location>
</feature>
<evidence type="ECO:0000313" key="4">
    <source>
        <dbReference type="Proteomes" id="UP000243797"/>
    </source>
</evidence>
<dbReference type="OrthoDB" id="10687093at2759"/>
<keyword evidence="2" id="KW-1133">Transmembrane helix</keyword>
<evidence type="ECO:0000313" key="3">
    <source>
        <dbReference type="EMBL" id="PNS15601.1"/>
    </source>
</evidence>